<accession>X5MGU6</accession>
<dbReference type="Proteomes" id="UP000019801">
    <property type="component" value="Chromosome I"/>
</dbReference>
<dbReference type="PATRIC" id="fig|38323.4.peg.1828"/>
<reference evidence="2" key="1">
    <citation type="submission" date="2013-11" db="EMBL/GenBank/DDBJ databases">
        <title>Genome sequencing of Bartonella spp. isolated from human blood.</title>
        <authorList>
            <person name="Raoult D."/>
        </authorList>
    </citation>
    <scope>NUCLEOTIDE SEQUENCE</scope>
    <source>
        <strain evidence="2">BM1374165</strain>
    </source>
</reference>
<sequence length="60" mass="6786">MIVVGFGIFVLIEGFVIRFEVVCYQNSLSAPTSLYKERIEDQKDWTICSIIIGIGEILAF</sequence>
<organism evidence="1 2">
    <name type="scientific">Bartonella henselae</name>
    <name type="common">Rochalimaea henselae</name>
    <dbReference type="NCBI Taxonomy" id="38323"/>
    <lineage>
        <taxon>Bacteria</taxon>
        <taxon>Pseudomonadati</taxon>
        <taxon>Pseudomonadota</taxon>
        <taxon>Alphaproteobacteria</taxon>
        <taxon>Hyphomicrobiales</taxon>
        <taxon>Bartonellaceae</taxon>
        <taxon>Bartonella</taxon>
    </lineage>
</organism>
<proteinExistence type="predicted"/>
<name>X5MGU6_BARHN</name>
<dbReference type="EMBL" id="HG969191">
    <property type="protein sequence ID" value="CDO47584.1"/>
    <property type="molecule type" value="Genomic_DNA"/>
</dbReference>
<evidence type="ECO:0000313" key="1">
    <source>
        <dbReference type="EMBL" id="CDO47584.1"/>
    </source>
</evidence>
<evidence type="ECO:0000313" key="2">
    <source>
        <dbReference type="Proteomes" id="UP000019801"/>
    </source>
</evidence>
<dbReference type="AlphaFoldDB" id="X5MGU6"/>
<protein>
    <submittedName>
        <fullName evidence="1">Uncharacterized protein</fullName>
    </submittedName>
</protein>
<dbReference type="KEGG" id="bhs:BM1374165_01611"/>
<gene>
    <name evidence="1" type="ORF">BM1374165_01611</name>
</gene>